<accession>A0A066RVA9</accession>
<organism evidence="8 9">
    <name type="scientific">Photobacterium galatheae</name>
    <dbReference type="NCBI Taxonomy" id="1654360"/>
    <lineage>
        <taxon>Bacteria</taxon>
        <taxon>Pseudomonadati</taxon>
        <taxon>Pseudomonadota</taxon>
        <taxon>Gammaproteobacteria</taxon>
        <taxon>Vibrionales</taxon>
        <taxon>Vibrionaceae</taxon>
        <taxon>Photobacterium</taxon>
    </lineage>
</organism>
<proteinExistence type="inferred from homology"/>
<dbReference type="SUPFAM" id="SSF64518">
    <property type="entry name" value="Phase 1 flagellin"/>
    <property type="match status" value="1"/>
</dbReference>
<dbReference type="STRING" id="1654360.EA58_02315"/>
<dbReference type="GO" id="GO:0005198">
    <property type="term" value="F:structural molecule activity"/>
    <property type="evidence" value="ECO:0007669"/>
    <property type="project" value="InterPro"/>
</dbReference>
<evidence type="ECO:0000256" key="1">
    <source>
        <dbReference type="ARBA" id="ARBA00004365"/>
    </source>
</evidence>
<keyword evidence="9" id="KW-1185">Reference proteome</keyword>
<keyword evidence="4" id="KW-0964">Secreted</keyword>
<evidence type="ECO:0000256" key="4">
    <source>
        <dbReference type="ARBA" id="ARBA00022525"/>
    </source>
</evidence>
<dbReference type="RefSeq" id="WP_036748452.1">
    <property type="nucleotide sequence ID" value="NZ_JAGSGC010000002.1"/>
</dbReference>
<reference evidence="8 9" key="1">
    <citation type="submission" date="2014-04" db="EMBL/GenBank/DDBJ databases">
        <title>Draft genome sequence of Photobacterium halotolerans S2753: a solonamide, ngercheumicin and holomycin producer.</title>
        <authorList>
            <person name="Machado H.R."/>
            <person name="Gram L."/>
        </authorList>
    </citation>
    <scope>NUCLEOTIDE SEQUENCE [LARGE SCALE GENOMIC DNA]</scope>
    <source>
        <strain evidence="8 9">S2753</strain>
    </source>
</reference>
<keyword evidence="8" id="KW-0966">Cell projection</keyword>
<dbReference type="GO" id="GO:0071973">
    <property type="term" value="P:bacterial-type flagellum-dependent cell motility"/>
    <property type="evidence" value="ECO:0007669"/>
    <property type="project" value="InterPro"/>
</dbReference>
<evidence type="ECO:0000256" key="2">
    <source>
        <dbReference type="ARBA" id="ARBA00004613"/>
    </source>
</evidence>
<keyword evidence="8" id="KW-0969">Cilium</keyword>
<dbReference type="PANTHER" id="PTHR42792">
    <property type="entry name" value="FLAGELLIN"/>
    <property type="match status" value="1"/>
</dbReference>
<comment type="caution">
    <text evidence="8">The sequence shown here is derived from an EMBL/GenBank/DDBJ whole genome shotgun (WGS) entry which is preliminary data.</text>
</comment>
<keyword evidence="8" id="KW-0282">Flagellum</keyword>
<dbReference type="Proteomes" id="UP000027192">
    <property type="component" value="Unassembled WGS sequence"/>
</dbReference>
<dbReference type="Gene3D" id="1.20.1330.10">
    <property type="entry name" value="f41 fragment of flagellin, N-terminal domain"/>
    <property type="match status" value="2"/>
</dbReference>
<evidence type="ECO:0000313" key="9">
    <source>
        <dbReference type="Proteomes" id="UP000027192"/>
    </source>
</evidence>
<evidence type="ECO:0000256" key="3">
    <source>
        <dbReference type="ARBA" id="ARBA00005709"/>
    </source>
</evidence>
<dbReference type="GO" id="GO:0005576">
    <property type="term" value="C:extracellular region"/>
    <property type="evidence" value="ECO:0007669"/>
    <property type="project" value="UniProtKB-SubCell"/>
</dbReference>
<dbReference type="NCBIfam" id="TIGR02550">
    <property type="entry name" value="flagell_flgL"/>
    <property type="match status" value="1"/>
</dbReference>
<gene>
    <name evidence="8" type="ORF">EA58_02315</name>
</gene>
<dbReference type="InterPro" id="IPR046358">
    <property type="entry name" value="Flagellin_C"/>
</dbReference>
<sequence length="396" mass="44308">MISRIASFHNYQSVANDMTRQQVKVAHNQEQLASGKQLLTAGDDPVASIYVQNFSQQNTEIDQSLRSITLARNRLNSEEVAISDAETLLDDAKRKAMSMVNGSLSDDDRIAHMQDLRGLFDSFMHLVNTQDESGNFVFAGNQYDKQPFFRDGNGTVSYVGDSYQRMSKVSSNVEVPVNDPGDKLFMEIDNPYGDYQPDYALQSGSLLLLSHARNDNHSDNASYTIDFTQTGTGAVYDLYQDGLLVDSQPFDPKRGIEWGTLSVQLEGEVTDGDQITLKPQEKFNLFDSFKRGIEVSAFAPSDASATAELHQVAEEFSQAFKHINRARSEVGTRLQTLDRQEDMHQDFKVVINKARGTMEDLDYGKAVIELNENMLALQASQQAFAKAKDLTLFNYI</sequence>
<dbReference type="InterPro" id="IPR001029">
    <property type="entry name" value="Flagellin_N"/>
</dbReference>
<dbReference type="InterPro" id="IPR013384">
    <property type="entry name" value="Flagell_FlgL"/>
</dbReference>
<evidence type="ECO:0000259" key="6">
    <source>
        <dbReference type="Pfam" id="PF00669"/>
    </source>
</evidence>
<dbReference type="PANTHER" id="PTHR42792:SF1">
    <property type="entry name" value="FLAGELLAR HOOK-ASSOCIATED PROTEIN 3"/>
    <property type="match status" value="1"/>
</dbReference>
<evidence type="ECO:0000256" key="5">
    <source>
        <dbReference type="ARBA" id="ARBA00023143"/>
    </source>
</evidence>
<dbReference type="Pfam" id="PF00669">
    <property type="entry name" value="Flagellin_N"/>
    <property type="match status" value="1"/>
</dbReference>
<name>A0A066RVA9_9GAMM</name>
<protein>
    <submittedName>
        <fullName evidence="8">Flagellar hook protein FlgL</fullName>
    </submittedName>
</protein>
<comment type="similarity">
    <text evidence="3">Belongs to the bacterial flagellin family.</text>
</comment>
<feature type="domain" description="Flagellin C-terminal" evidence="7">
    <location>
        <begin position="318"/>
        <end position="395"/>
    </location>
</feature>
<evidence type="ECO:0000313" key="8">
    <source>
        <dbReference type="EMBL" id="KDM93041.1"/>
    </source>
</evidence>
<dbReference type="OrthoDB" id="9768249at2"/>
<feature type="domain" description="Flagellin N-terminal" evidence="6">
    <location>
        <begin position="11"/>
        <end position="142"/>
    </location>
</feature>
<dbReference type="EMBL" id="JMIB01000004">
    <property type="protein sequence ID" value="KDM93041.1"/>
    <property type="molecule type" value="Genomic_DNA"/>
</dbReference>
<evidence type="ECO:0000259" key="7">
    <source>
        <dbReference type="Pfam" id="PF00700"/>
    </source>
</evidence>
<keyword evidence="5" id="KW-0975">Bacterial flagellum</keyword>
<dbReference type="AlphaFoldDB" id="A0A066RVA9"/>
<dbReference type="InterPro" id="IPR001492">
    <property type="entry name" value="Flagellin"/>
</dbReference>
<dbReference type="Pfam" id="PF00700">
    <property type="entry name" value="Flagellin_C"/>
    <property type="match status" value="1"/>
</dbReference>
<dbReference type="GO" id="GO:0009424">
    <property type="term" value="C:bacterial-type flagellum hook"/>
    <property type="evidence" value="ECO:0007669"/>
    <property type="project" value="InterPro"/>
</dbReference>
<comment type="subcellular location">
    <subcellularLocation>
        <location evidence="1">Bacterial flagellum</location>
    </subcellularLocation>
    <subcellularLocation>
        <location evidence="2">Secreted</location>
    </subcellularLocation>
</comment>